<organism evidence="1 2">
    <name type="scientific">Microbacterium ulmi</name>
    <dbReference type="NCBI Taxonomy" id="179095"/>
    <lineage>
        <taxon>Bacteria</taxon>
        <taxon>Bacillati</taxon>
        <taxon>Actinomycetota</taxon>
        <taxon>Actinomycetes</taxon>
        <taxon>Micrococcales</taxon>
        <taxon>Microbacteriaceae</taxon>
        <taxon>Microbacterium</taxon>
    </lineage>
</organism>
<proteinExistence type="predicted"/>
<reference evidence="1 2" key="1">
    <citation type="submission" date="2020-05" db="EMBL/GenBank/DDBJ databases">
        <title>MicrobeNet Type strains.</title>
        <authorList>
            <person name="Nicholson A.C."/>
        </authorList>
    </citation>
    <scope>NUCLEOTIDE SEQUENCE [LARGE SCALE GENOMIC DNA]</scope>
    <source>
        <strain evidence="1 2">JCM 14282</strain>
    </source>
</reference>
<comment type="caution">
    <text evidence="1">The sequence shown here is derived from an EMBL/GenBank/DDBJ whole genome shotgun (WGS) entry which is preliminary data.</text>
</comment>
<dbReference type="RefSeq" id="WP_167037891.1">
    <property type="nucleotide sequence ID" value="NZ_BAAANA010000001.1"/>
</dbReference>
<sequence>MQFHDSVAQLVAHLLYLENAFGQINPALGVVLETRRYPGRIALRGCTPASAIRVFTYDSVGMANELSVLSPDRRDYSWWSWEVAFDPRITVVELALGATDPPVRRLELSEGSVVAMTPIIAGYYPGAA</sequence>
<dbReference type="EMBL" id="JABEMB010000004">
    <property type="protein sequence ID" value="NNH03205.1"/>
    <property type="molecule type" value="Genomic_DNA"/>
</dbReference>
<evidence type="ECO:0000313" key="1">
    <source>
        <dbReference type="EMBL" id="NNH03205.1"/>
    </source>
</evidence>
<dbReference type="AlphaFoldDB" id="A0A7Y2Q0S7"/>
<accession>A0A7Y2Q0S7</accession>
<protein>
    <submittedName>
        <fullName evidence="1">Uncharacterized protein</fullName>
    </submittedName>
</protein>
<dbReference type="Proteomes" id="UP000543598">
    <property type="component" value="Unassembled WGS sequence"/>
</dbReference>
<evidence type="ECO:0000313" key="2">
    <source>
        <dbReference type="Proteomes" id="UP000543598"/>
    </source>
</evidence>
<gene>
    <name evidence="1" type="ORF">HLA99_04985</name>
</gene>
<keyword evidence="2" id="KW-1185">Reference proteome</keyword>
<name>A0A7Y2Q0S7_9MICO</name>